<reference evidence="1 2" key="1">
    <citation type="submission" date="2018-03" db="EMBL/GenBank/DDBJ databases">
        <title>Genomic Encyclopedia of Archaeal and Bacterial Type Strains, Phase II (KMG-II): from individual species to whole genera.</title>
        <authorList>
            <person name="Goeker M."/>
        </authorList>
    </citation>
    <scope>NUCLEOTIDE SEQUENCE [LARGE SCALE GENOMIC DNA]</scope>
    <source>
        <strain evidence="1 2">DSM 27929</strain>
    </source>
</reference>
<dbReference type="AlphaFoldDB" id="A0A2T0WVC1"/>
<dbReference type="EMBL" id="PVTR01000001">
    <property type="protein sequence ID" value="PRY90627.1"/>
    <property type="molecule type" value="Genomic_DNA"/>
</dbReference>
<comment type="caution">
    <text evidence="1">The sequence shown here is derived from an EMBL/GenBank/DDBJ whole genome shotgun (WGS) entry which is preliminary data.</text>
</comment>
<sequence>MKKNMRDPSECTINIDYWFKNGFFYSFTLSFRIRSLLIKSIFEERKQF</sequence>
<organism evidence="1 2">
    <name type="scientific">Mongoliibacter ruber</name>
    <dbReference type="NCBI Taxonomy" id="1750599"/>
    <lineage>
        <taxon>Bacteria</taxon>
        <taxon>Pseudomonadati</taxon>
        <taxon>Bacteroidota</taxon>
        <taxon>Cytophagia</taxon>
        <taxon>Cytophagales</taxon>
        <taxon>Cyclobacteriaceae</taxon>
        <taxon>Mongoliibacter</taxon>
    </lineage>
</organism>
<keyword evidence="2" id="KW-1185">Reference proteome</keyword>
<dbReference type="Proteomes" id="UP000238157">
    <property type="component" value="Unassembled WGS sequence"/>
</dbReference>
<gene>
    <name evidence="1" type="ORF">CLW00_101291</name>
</gene>
<name>A0A2T0WVC1_9BACT</name>
<proteinExistence type="predicted"/>
<evidence type="ECO:0000313" key="1">
    <source>
        <dbReference type="EMBL" id="PRY90627.1"/>
    </source>
</evidence>
<protein>
    <submittedName>
        <fullName evidence="1">Uncharacterized protein</fullName>
    </submittedName>
</protein>
<accession>A0A2T0WVC1</accession>
<evidence type="ECO:0000313" key="2">
    <source>
        <dbReference type="Proteomes" id="UP000238157"/>
    </source>
</evidence>